<keyword evidence="5 9" id="KW-0418">Kinase</keyword>
<dbReference type="GO" id="GO:0016301">
    <property type="term" value="F:kinase activity"/>
    <property type="evidence" value="ECO:0007669"/>
    <property type="project" value="UniProtKB-KW"/>
</dbReference>
<evidence type="ECO:0000256" key="7">
    <source>
        <dbReference type="SAM" id="Phobius"/>
    </source>
</evidence>
<dbReference type="Gene3D" id="3.30.565.10">
    <property type="entry name" value="Histidine kinase-like ATPase, C-terminal domain"/>
    <property type="match status" value="1"/>
</dbReference>
<dbReference type="CDD" id="cd00075">
    <property type="entry name" value="HATPase"/>
    <property type="match status" value="1"/>
</dbReference>
<evidence type="ECO:0000256" key="2">
    <source>
        <dbReference type="ARBA" id="ARBA00012438"/>
    </source>
</evidence>
<dbReference type="CDD" id="cd00082">
    <property type="entry name" value="HisKA"/>
    <property type="match status" value="1"/>
</dbReference>
<dbReference type="Pfam" id="PF00512">
    <property type="entry name" value="HisKA"/>
    <property type="match status" value="1"/>
</dbReference>
<dbReference type="PANTHER" id="PTHR43711">
    <property type="entry name" value="TWO-COMPONENT HISTIDINE KINASE"/>
    <property type="match status" value="1"/>
</dbReference>
<dbReference type="PANTHER" id="PTHR43711:SF26">
    <property type="entry name" value="SENSOR HISTIDINE KINASE RCSC"/>
    <property type="match status" value="1"/>
</dbReference>
<dbReference type="InterPro" id="IPR050736">
    <property type="entry name" value="Sensor_HK_Regulatory"/>
</dbReference>
<proteinExistence type="predicted"/>
<feature type="transmembrane region" description="Helical" evidence="7">
    <location>
        <begin position="9"/>
        <end position="27"/>
    </location>
</feature>
<evidence type="ECO:0000256" key="6">
    <source>
        <dbReference type="ARBA" id="ARBA00023012"/>
    </source>
</evidence>
<gene>
    <name evidence="9" type="ORF">MTCD1_01429</name>
</gene>
<evidence type="ECO:0000259" key="8">
    <source>
        <dbReference type="PROSITE" id="PS50109"/>
    </source>
</evidence>
<feature type="transmembrane region" description="Helical" evidence="7">
    <location>
        <begin position="179"/>
        <end position="201"/>
    </location>
</feature>
<dbReference type="PRINTS" id="PR00344">
    <property type="entry name" value="BCTRLSENSOR"/>
</dbReference>
<dbReference type="PROSITE" id="PS50109">
    <property type="entry name" value="HIS_KIN"/>
    <property type="match status" value="1"/>
</dbReference>
<dbReference type="Proteomes" id="UP000197068">
    <property type="component" value="Unassembled WGS sequence"/>
</dbReference>
<dbReference type="InterPro" id="IPR036097">
    <property type="entry name" value="HisK_dim/P_sf"/>
</dbReference>
<name>A0ABQ0MU04_9GAMM</name>
<evidence type="ECO:0000313" key="9">
    <source>
        <dbReference type="EMBL" id="GAW95826.1"/>
    </source>
</evidence>
<dbReference type="EC" id="2.7.13.3" evidence="2"/>
<reference evidence="9 10" key="1">
    <citation type="submission" date="2017-06" db="EMBL/GenBank/DDBJ databases">
        <title>Whole Genome Sequences of Colwellia marinimaniae MTCD1.</title>
        <authorList>
            <person name="Kusumoto H."/>
            <person name="Inoue M."/>
            <person name="Tanikawa K."/>
            <person name="Maeji H."/>
            <person name="Cameron J.H."/>
            <person name="Bartlett D.H."/>
        </authorList>
    </citation>
    <scope>NUCLEOTIDE SEQUENCE [LARGE SCALE GENOMIC DNA]</scope>
    <source>
        <strain evidence="9 10">MTCD1</strain>
    </source>
</reference>
<sequence length="502" mass="56195">MKISLYQRLALILCAAFMMMASLLVYWSNSLVQQSKYQAEQKLHLHLAEHLAHDNPLLQDGVYDKAALANLFHTLMLLGPAFEFYFLDAQGKILTYSAEATKIKRQSVSLIPLKQLIANPKKTPVFGDDPRDINHKKIFSIAPVYQGELLQGYLYIIIGSEIYDSIFSQVQADKDLQKYGAFVLASLLLLLLVLLAVFHYFTQPVKELAQQMQALKAVQFDQTKVQLKQWGSAASHGINHNEVHFLGATFNDMVRQINQQFALLTENDRIRRELLAHLSHDLRTPLATIQGYIETLALKGDDLSSAEQQDYLATVQRNVEQLKRLIDQIFELAHLENGQVTVNLETFVIGELLHDILAKFTLKAADKQISLTLTPQPCQYIVYSDIAKLERIMSNLLENAIRHTGLGGEIVMTVTQLSTQVKVSITDNGSGISKEDIAYIFDARYRASNAIEDNIQHTGLGLAICQKLSQVLNSELIVKSELGNGSSFSLLIPVLAQQAESS</sequence>
<evidence type="ECO:0000256" key="1">
    <source>
        <dbReference type="ARBA" id="ARBA00000085"/>
    </source>
</evidence>
<dbReference type="RefSeq" id="WP_057179613.1">
    <property type="nucleotide sequence ID" value="NZ_BDQM01000008.1"/>
</dbReference>
<keyword evidence="7" id="KW-0812">Transmembrane</keyword>
<dbReference type="SMART" id="SM00388">
    <property type="entry name" value="HisKA"/>
    <property type="match status" value="1"/>
</dbReference>
<dbReference type="InterPro" id="IPR003661">
    <property type="entry name" value="HisK_dim/P_dom"/>
</dbReference>
<dbReference type="InterPro" id="IPR036890">
    <property type="entry name" value="HATPase_C_sf"/>
</dbReference>
<dbReference type="InterPro" id="IPR005467">
    <property type="entry name" value="His_kinase_dom"/>
</dbReference>
<feature type="domain" description="Histidine kinase" evidence="8">
    <location>
        <begin position="277"/>
        <end position="496"/>
    </location>
</feature>
<evidence type="ECO:0000256" key="4">
    <source>
        <dbReference type="ARBA" id="ARBA00022679"/>
    </source>
</evidence>
<keyword evidence="3" id="KW-0597">Phosphoprotein</keyword>
<keyword evidence="10" id="KW-1185">Reference proteome</keyword>
<dbReference type="InterPro" id="IPR003594">
    <property type="entry name" value="HATPase_dom"/>
</dbReference>
<dbReference type="Gene3D" id="6.10.340.10">
    <property type="match status" value="1"/>
</dbReference>
<dbReference type="SUPFAM" id="SSF47384">
    <property type="entry name" value="Homodimeric domain of signal transducing histidine kinase"/>
    <property type="match status" value="1"/>
</dbReference>
<evidence type="ECO:0000256" key="5">
    <source>
        <dbReference type="ARBA" id="ARBA00022777"/>
    </source>
</evidence>
<comment type="catalytic activity">
    <reaction evidence="1">
        <text>ATP + protein L-histidine = ADP + protein N-phospho-L-histidine.</text>
        <dbReference type="EC" id="2.7.13.3"/>
    </reaction>
</comment>
<dbReference type="Gene3D" id="1.10.287.130">
    <property type="match status" value="1"/>
</dbReference>
<keyword evidence="7" id="KW-0472">Membrane</keyword>
<dbReference type="Pfam" id="PF02518">
    <property type="entry name" value="HATPase_c"/>
    <property type="match status" value="1"/>
</dbReference>
<evidence type="ECO:0000256" key="3">
    <source>
        <dbReference type="ARBA" id="ARBA00022553"/>
    </source>
</evidence>
<dbReference type="SUPFAM" id="SSF55874">
    <property type="entry name" value="ATPase domain of HSP90 chaperone/DNA topoisomerase II/histidine kinase"/>
    <property type="match status" value="1"/>
</dbReference>
<comment type="caution">
    <text evidence="9">The sequence shown here is derived from an EMBL/GenBank/DDBJ whole genome shotgun (WGS) entry which is preliminary data.</text>
</comment>
<evidence type="ECO:0000313" key="10">
    <source>
        <dbReference type="Proteomes" id="UP000197068"/>
    </source>
</evidence>
<keyword evidence="4" id="KW-0808">Transferase</keyword>
<organism evidence="9 10">
    <name type="scientific">Colwellia marinimaniae</name>
    <dbReference type="NCBI Taxonomy" id="1513592"/>
    <lineage>
        <taxon>Bacteria</taxon>
        <taxon>Pseudomonadati</taxon>
        <taxon>Pseudomonadota</taxon>
        <taxon>Gammaproteobacteria</taxon>
        <taxon>Alteromonadales</taxon>
        <taxon>Colwelliaceae</taxon>
        <taxon>Colwellia</taxon>
    </lineage>
</organism>
<accession>A0ABQ0MU04</accession>
<dbReference type="EMBL" id="BDQM01000008">
    <property type="protein sequence ID" value="GAW95826.1"/>
    <property type="molecule type" value="Genomic_DNA"/>
</dbReference>
<dbReference type="InterPro" id="IPR004358">
    <property type="entry name" value="Sig_transdc_His_kin-like_C"/>
</dbReference>
<protein>
    <recommendedName>
        <fullName evidence="2">histidine kinase</fullName>
        <ecNumber evidence="2">2.7.13.3</ecNumber>
    </recommendedName>
</protein>
<keyword evidence="7" id="KW-1133">Transmembrane helix</keyword>
<keyword evidence="6" id="KW-0902">Two-component regulatory system</keyword>
<dbReference type="SMART" id="SM00387">
    <property type="entry name" value="HATPase_c"/>
    <property type="match status" value="1"/>
</dbReference>